<protein>
    <submittedName>
        <fullName evidence="1">Uncharacterized protein</fullName>
    </submittedName>
</protein>
<dbReference type="EMBL" id="JOKH01000001">
    <property type="protein sequence ID" value="KEQ19766.1"/>
    <property type="molecule type" value="Genomic_DNA"/>
</dbReference>
<evidence type="ECO:0000313" key="2">
    <source>
        <dbReference type="Proteomes" id="UP000028073"/>
    </source>
</evidence>
<proteinExistence type="predicted"/>
<organism evidence="1 2">
    <name type="scientific">Endozoicomonas numazuensis</name>
    <dbReference type="NCBI Taxonomy" id="1137799"/>
    <lineage>
        <taxon>Bacteria</taxon>
        <taxon>Pseudomonadati</taxon>
        <taxon>Pseudomonadota</taxon>
        <taxon>Gammaproteobacteria</taxon>
        <taxon>Oceanospirillales</taxon>
        <taxon>Endozoicomonadaceae</taxon>
        <taxon>Endozoicomonas</taxon>
    </lineage>
</organism>
<gene>
    <name evidence="1" type="ORF">GZ78_07830</name>
</gene>
<reference evidence="1 2" key="1">
    <citation type="submission" date="2014-06" db="EMBL/GenBank/DDBJ databases">
        <title>Whole Genome Sequences of Three Symbiotic Endozoicomonas Bacteria.</title>
        <authorList>
            <person name="Neave M.J."/>
            <person name="Apprill A."/>
            <person name="Voolstra C.R."/>
        </authorList>
    </citation>
    <scope>NUCLEOTIDE SEQUENCE [LARGE SCALE GENOMIC DNA]</scope>
    <source>
        <strain evidence="1 2">DSM 25634</strain>
    </source>
</reference>
<accession>A0A081NMU3</accession>
<name>A0A081NMU3_9GAMM</name>
<keyword evidence="2" id="KW-1185">Reference proteome</keyword>
<evidence type="ECO:0000313" key="1">
    <source>
        <dbReference type="EMBL" id="KEQ19766.1"/>
    </source>
</evidence>
<dbReference type="AlphaFoldDB" id="A0A081NMU3"/>
<sequence length="295" mass="33519">MTSSCSVLDWFDTKSDITEPVKPVVEKPSDWTFFHEWQVENVNPSMQSLVPGASMTLTGQCFFSADILERLESNSKGLLVPVIKVTNDLTLSPDLENSARLYKVLRSKFPLGGVGDSLTFYQTLLSSIEHTCPANMTRDIDSCQFKKWMSFAGLGDESSIYDESRLKRWYKSHSSLKYIIMGSSDLFNSDALLSARYSANSRVITEQSLSVRENNIRPYLGKIRFDWVVPGKDENKTFNSLGSCTLSWKQLEEKRRLNGSGWIDTESLVEINKMLLPYFIELMSDATKAMPEEHR</sequence>
<comment type="caution">
    <text evidence="1">The sequence shown here is derived from an EMBL/GenBank/DDBJ whole genome shotgun (WGS) entry which is preliminary data.</text>
</comment>
<dbReference type="STRING" id="1137799.GZ78_07830"/>
<dbReference type="Proteomes" id="UP000028073">
    <property type="component" value="Unassembled WGS sequence"/>
</dbReference>